<evidence type="ECO:0000313" key="1">
    <source>
        <dbReference type="EMBL" id="PNF15751.1"/>
    </source>
</evidence>
<name>A0A2J7PHD5_9NEOP</name>
<dbReference type="Proteomes" id="UP000235965">
    <property type="component" value="Unassembled WGS sequence"/>
</dbReference>
<comment type="caution">
    <text evidence="1">The sequence shown here is derived from an EMBL/GenBank/DDBJ whole genome shotgun (WGS) entry which is preliminary data.</text>
</comment>
<organism evidence="1 2">
    <name type="scientific">Cryptotermes secundus</name>
    <dbReference type="NCBI Taxonomy" id="105785"/>
    <lineage>
        <taxon>Eukaryota</taxon>
        <taxon>Metazoa</taxon>
        <taxon>Ecdysozoa</taxon>
        <taxon>Arthropoda</taxon>
        <taxon>Hexapoda</taxon>
        <taxon>Insecta</taxon>
        <taxon>Pterygota</taxon>
        <taxon>Neoptera</taxon>
        <taxon>Polyneoptera</taxon>
        <taxon>Dictyoptera</taxon>
        <taxon>Blattodea</taxon>
        <taxon>Blattoidea</taxon>
        <taxon>Termitoidae</taxon>
        <taxon>Kalotermitidae</taxon>
        <taxon>Cryptotermitinae</taxon>
        <taxon>Cryptotermes</taxon>
    </lineage>
</organism>
<dbReference type="PANTHER" id="PTHR47326">
    <property type="entry name" value="TRANSPOSABLE ELEMENT TC3 TRANSPOSASE-LIKE PROTEIN"/>
    <property type="match status" value="1"/>
</dbReference>
<dbReference type="PANTHER" id="PTHR47326:SF1">
    <property type="entry name" value="HTH PSQ-TYPE DOMAIN-CONTAINING PROTEIN"/>
    <property type="match status" value="1"/>
</dbReference>
<feature type="non-terminal residue" evidence="1">
    <location>
        <position position="1"/>
    </location>
</feature>
<dbReference type="AlphaFoldDB" id="A0A2J7PHD5"/>
<accession>A0A2J7PHD5</accession>
<reference evidence="1 2" key="1">
    <citation type="submission" date="2017-12" db="EMBL/GenBank/DDBJ databases">
        <title>Hemimetabolous genomes reveal molecular basis of termite eusociality.</title>
        <authorList>
            <person name="Harrison M.C."/>
            <person name="Jongepier E."/>
            <person name="Robertson H.M."/>
            <person name="Arning N."/>
            <person name="Bitard-Feildel T."/>
            <person name="Chao H."/>
            <person name="Childers C.P."/>
            <person name="Dinh H."/>
            <person name="Doddapaneni H."/>
            <person name="Dugan S."/>
            <person name="Gowin J."/>
            <person name="Greiner C."/>
            <person name="Han Y."/>
            <person name="Hu H."/>
            <person name="Hughes D.S.T."/>
            <person name="Huylmans A.-K."/>
            <person name="Kemena C."/>
            <person name="Kremer L.P.M."/>
            <person name="Lee S.L."/>
            <person name="Lopez-Ezquerra A."/>
            <person name="Mallet L."/>
            <person name="Monroy-Kuhn J.M."/>
            <person name="Moser A."/>
            <person name="Murali S.C."/>
            <person name="Muzny D.M."/>
            <person name="Otani S."/>
            <person name="Piulachs M.-D."/>
            <person name="Poelchau M."/>
            <person name="Qu J."/>
            <person name="Schaub F."/>
            <person name="Wada-Katsumata A."/>
            <person name="Worley K.C."/>
            <person name="Xie Q."/>
            <person name="Ylla G."/>
            <person name="Poulsen M."/>
            <person name="Gibbs R.A."/>
            <person name="Schal C."/>
            <person name="Richards S."/>
            <person name="Belles X."/>
            <person name="Korb J."/>
            <person name="Bornberg-Bauer E."/>
        </authorList>
    </citation>
    <scope>NUCLEOTIDE SEQUENCE [LARGE SCALE GENOMIC DNA]</scope>
    <source>
        <tissue evidence="1">Whole body</tissue>
    </source>
</reference>
<gene>
    <name evidence="1" type="ORF">B7P43_G11662</name>
</gene>
<protein>
    <submittedName>
        <fullName evidence="1">Uncharacterized protein</fullName>
    </submittedName>
</protein>
<evidence type="ECO:0000313" key="2">
    <source>
        <dbReference type="Proteomes" id="UP000235965"/>
    </source>
</evidence>
<sequence length="83" mass="9641">HWHMEVRNYLNQNLPRRWIGRSTGQNMALTRWPPAIPDLTSLKQRITTAVASVGEGMLRSVWNELDYRIDICRGTKGSHIEHC</sequence>
<proteinExistence type="predicted"/>
<keyword evidence="2" id="KW-1185">Reference proteome</keyword>
<dbReference type="EMBL" id="NEVH01025139">
    <property type="protein sequence ID" value="PNF15751.1"/>
    <property type="molecule type" value="Genomic_DNA"/>
</dbReference>
<dbReference type="STRING" id="105785.A0A2J7PHD5"/>
<dbReference type="InParanoid" id="A0A2J7PHD5"/>